<dbReference type="Gene3D" id="1.10.287.2720">
    <property type="match status" value="1"/>
</dbReference>
<comment type="caution">
    <text evidence="4">The sequence shown here is derived from an EMBL/GenBank/DDBJ whole genome shotgun (WGS) entry which is preliminary data.</text>
</comment>
<evidence type="ECO:0000256" key="3">
    <source>
        <dbReference type="SAM" id="MobiDB-lite"/>
    </source>
</evidence>
<organism evidence="4 5">
    <name type="scientific">Mycoemilia scoparia</name>
    <dbReference type="NCBI Taxonomy" id="417184"/>
    <lineage>
        <taxon>Eukaryota</taxon>
        <taxon>Fungi</taxon>
        <taxon>Fungi incertae sedis</taxon>
        <taxon>Zoopagomycota</taxon>
        <taxon>Kickxellomycotina</taxon>
        <taxon>Kickxellomycetes</taxon>
        <taxon>Kickxellales</taxon>
        <taxon>Kickxellaceae</taxon>
        <taxon>Mycoemilia</taxon>
    </lineage>
</organism>
<dbReference type="OrthoDB" id="14833at2759"/>
<dbReference type="GO" id="GO:0008142">
    <property type="term" value="F:oxysterol binding"/>
    <property type="evidence" value="ECO:0007669"/>
    <property type="project" value="TreeGrafter"/>
</dbReference>
<dbReference type="InterPro" id="IPR018494">
    <property type="entry name" value="Oxysterol-bd_CS"/>
</dbReference>
<dbReference type="InterPro" id="IPR000648">
    <property type="entry name" value="Oxysterol-bd"/>
</dbReference>
<feature type="compositionally biased region" description="Low complexity" evidence="3">
    <location>
        <begin position="452"/>
        <end position="471"/>
    </location>
</feature>
<dbReference type="PANTHER" id="PTHR10972:SF184">
    <property type="entry name" value="OXYSTEROL-BINDING PROTEIN HOMOLOG 4-RELATED"/>
    <property type="match status" value="1"/>
</dbReference>
<evidence type="ECO:0000256" key="1">
    <source>
        <dbReference type="ARBA" id="ARBA00008842"/>
    </source>
</evidence>
<dbReference type="InterPro" id="IPR037239">
    <property type="entry name" value="OSBP_sf"/>
</dbReference>
<dbReference type="Gene3D" id="3.30.70.3490">
    <property type="match status" value="1"/>
</dbReference>
<dbReference type="AlphaFoldDB" id="A0A9W7ZR24"/>
<dbReference type="EMBL" id="JANBPU010000211">
    <property type="protein sequence ID" value="KAJ1914211.1"/>
    <property type="molecule type" value="Genomic_DNA"/>
</dbReference>
<dbReference type="Proteomes" id="UP001150538">
    <property type="component" value="Unassembled WGS sequence"/>
</dbReference>
<dbReference type="Gene3D" id="2.40.160.120">
    <property type="match status" value="1"/>
</dbReference>
<dbReference type="PANTHER" id="PTHR10972">
    <property type="entry name" value="OXYSTEROL-BINDING PROTEIN-RELATED"/>
    <property type="match status" value="1"/>
</dbReference>
<feature type="compositionally biased region" description="Low complexity" evidence="3">
    <location>
        <begin position="21"/>
        <end position="37"/>
    </location>
</feature>
<accession>A0A9W7ZR24</accession>
<dbReference type="Pfam" id="PF01237">
    <property type="entry name" value="Oxysterol_BP"/>
    <property type="match status" value="2"/>
</dbReference>
<sequence>MTSQDSMYQAKPEDKPTNSEASSTTNLSAGGASGASAKENEMEPTGSIVSSNNQGAFMGFLKQLMTFTGDLSSMTCPSFLINGISLLEYSVHWCDFPGALSAIAKETDPAERMKRVSAWFVSTLYGSYYERVATKNTGEKKPFNPILGEQFLAKWENEEIGETTIVCEQVSHHPPVSALYLENEKLGIYGSGHFCQQSKFKGTTLKVAQEGRFTLRFKDSDEVYCFTLPELNICSVLTGKPFLEMRGQTWIRSNKGYTAQFEWHTKPWLHGEYHKFDGSIYKESSDAASSSTGLSVSSFFTLGSSAPTVQKDILYKMSGKWMEKSTVTNVKTGEEEVFFEVDPKKKEDMIVRPLSEQSDIESRKVWHKVAEAISKGEYDVATKEKTAIEEHQRALRRERNEKGIEWVPKLFTYIKDDIEHADVKDCYKYLYRLQPTVTVGSWVYKNSPHFTDSTKSAGSTAAASISESTNSGSFKSLQ</sequence>
<evidence type="ECO:0000313" key="4">
    <source>
        <dbReference type="EMBL" id="KAJ1914211.1"/>
    </source>
</evidence>
<protein>
    <submittedName>
        <fullName evidence="4">Oxysterol-binding protein 4</fullName>
    </submittedName>
</protein>
<evidence type="ECO:0000256" key="2">
    <source>
        <dbReference type="RuleBase" id="RU003844"/>
    </source>
</evidence>
<comment type="similarity">
    <text evidence="1 2">Belongs to the OSBP family.</text>
</comment>
<name>A0A9W7ZR24_9FUNG</name>
<dbReference type="PROSITE" id="PS01013">
    <property type="entry name" value="OSBP"/>
    <property type="match status" value="1"/>
</dbReference>
<dbReference type="GO" id="GO:0005829">
    <property type="term" value="C:cytosol"/>
    <property type="evidence" value="ECO:0007669"/>
    <property type="project" value="TreeGrafter"/>
</dbReference>
<feature type="region of interest" description="Disordered" evidence="3">
    <location>
        <begin position="452"/>
        <end position="478"/>
    </location>
</feature>
<evidence type="ECO:0000313" key="5">
    <source>
        <dbReference type="Proteomes" id="UP001150538"/>
    </source>
</evidence>
<keyword evidence="5" id="KW-1185">Reference proteome</keyword>
<dbReference type="GO" id="GO:0016020">
    <property type="term" value="C:membrane"/>
    <property type="evidence" value="ECO:0007669"/>
    <property type="project" value="TreeGrafter"/>
</dbReference>
<proteinExistence type="inferred from homology"/>
<dbReference type="SUPFAM" id="SSF144000">
    <property type="entry name" value="Oxysterol-binding protein-like"/>
    <property type="match status" value="1"/>
</dbReference>
<feature type="region of interest" description="Disordered" evidence="3">
    <location>
        <begin position="1"/>
        <end position="48"/>
    </location>
</feature>
<reference evidence="4" key="1">
    <citation type="submission" date="2022-07" db="EMBL/GenBank/DDBJ databases">
        <title>Phylogenomic reconstructions and comparative analyses of Kickxellomycotina fungi.</title>
        <authorList>
            <person name="Reynolds N.K."/>
            <person name="Stajich J.E."/>
            <person name="Barry K."/>
            <person name="Grigoriev I.V."/>
            <person name="Crous P."/>
            <person name="Smith M.E."/>
        </authorList>
    </citation>
    <scope>NUCLEOTIDE SEQUENCE</scope>
    <source>
        <strain evidence="4">NBRC 100468</strain>
    </source>
</reference>
<gene>
    <name evidence="4" type="primary">kes1</name>
    <name evidence="4" type="ORF">H4219_004894</name>
</gene>